<keyword evidence="3" id="KW-1185">Reference proteome</keyword>
<dbReference type="Proteomes" id="UP000494205">
    <property type="component" value="Unassembled WGS sequence"/>
</dbReference>
<dbReference type="OrthoDB" id="9021081at2"/>
<reference evidence="2 3" key="1">
    <citation type="submission" date="2018-01" db="EMBL/GenBank/DDBJ databases">
        <title>Whole genome analyses suggest that Burkholderia sensu lato contains two further novel genera in the rhizoxinica-symbiotica group Mycetohabitans gen. nov., and Trinickia gen. nov.: implications for the evolution of diazotrophy and nodulation in the Burkholderiaceae.</title>
        <authorList>
            <person name="Estrada-de los Santos P."/>
            <person name="Palmer M."/>
            <person name="Chavez-Ramirez B."/>
            <person name="Beukes C."/>
            <person name="Steenkamp E.T."/>
            <person name="Hirsch A.M."/>
            <person name="Manyaka P."/>
            <person name="Maluk M."/>
            <person name="Lafos M."/>
            <person name="Crook M."/>
            <person name="Gross E."/>
            <person name="Simon M.F."/>
            <person name="Bueno dos Reis Junior F."/>
            <person name="Poole P.S."/>
            <person name="Venter S.N."/>
            <person name="James E.K."/>
        </authorList>
    </citation>
    <scope>NUCLEOTIDE SEQUENCE [LARGE SCALE GENOMIC DNA]</scope>
    <source>
        <strain evidence="2 3">WSM 3937</strain>
    </source>
</reference>
<evidence type="ECO:0000313" key="3">
    <source>
        <dbReference type="Proteomes" id="UP000235659"/>
    </source>
</evidence>
<reference evidence="1 4" key="2">
    <citation type="submission" date="2020-04" db="EMBL/GenBank/DDBJ databases">
        <authorList>
            <person name="De Canck E."/>
        </authorList>
    </citation>
    <scope>NUCLEOTIDE SEQUENCE [LARGE SCALE GENOMIC DNA]</scope>
    <source>
        <strain evidence="1 4">LMG 27174</strain>
    </source>
</reference>
<dbReference type="Proteomes" id="UP000235659">
    <property type="component" value="Unassembled WGS sequence"/>
</dbReference>
<evidence type="ECO:0000313" key="2">
    <source>
        <dbReference type="EMBL" id="PMS32907.1"/>
    </source>
</evidence>
<evidence type="ECO:0000313" key="1">
    <source>
        <dbReference type="EMBL" id="CAB3645008.1"/>
    </source>
</evidence>
<accession>A0A2N7WU28</accession>
<sequence>MQFCEIRRLLSKLIPQLGQSPTPDTRARGVEPDAIASSALTFDPVWHGDHWQNLLSSPMDARRYIMEDWNAPTANEWRNVDPAGSAH</sequence>
<protein>
    <submittedName>
        <fullName evidence="1">Uncharacterized protein</fullName>
    </submittedName>
</protein>
<name>A0A2N7WU28_9BURK</name>
<proteinExistence type="predicted"/>
<evidence type="ECO:0000313" key="4">
    <source>
        <dbReference type="Proteomes" id="UP000494205"/>
    </source>
</evidence>
<organism evidence="1 4">
    <name type="scientific">Paraburkholderia rhynchosiae</name>
    <dbReference type="NCBI Taxonomy" id="487049"/>
    <lineage>
        <taxon>Bacteria</taxon>
        <taxon>Pseudomonadati</taxon>
        <taxon>Pseudomonadota</taxon>
        <taxon>Betaproteobacteria</taxon>
        <taxon>Burkholderiales</taxon>
        <taxon>Burkholderiaceae</taxon>
        <taxon>Paraburkholderia</taxon>
    </lineage>
</organism>
<dbReference type="RefSeq" id="WP_102631100.1">
    <property type="nucleotide sequence ID" value="NZ_CADIJZ010000002.1"/>
</dbReference>
<dbReference type="EMBL" id="PNXY01000003">
    <property type="protein sequence ID" value="PMS32907.1"/>
    <property type="molecule type" value="Genomic_DNA"/>
</dbReference>
<gene>
    <name evidence="2" type="ORF">C0Z16_05015</name>
    <name evidence="1" type="ORF">LMG27174_00773</name>
</gene>
<dbReference type="AlphaFoldDB" id="A0A2N7WU28"/>
<dbReference type="EMBL" id="CADIJZ010000002">
    <property type="protein sequence ID" value="CAB3645008.1"/>
    <property type="molecule type" value="Genomic_DNA"/>
</dbReference>